<keyword evidence="2" id="KW-0812">Transmembrane</keyword>
<keyword evidence="2" id="KW-1133">Transmembrane helix</keyword>
<feature type="chain" id="PRO_5002050282" evidence="3">
    <location>
        <begin position="20"/>
        <end position="317"/>
    </location>
</feature>
<reference evidence="4" key="2">
    <citation type="submission" date="2014-07" db="EMBL/GenBank/DDBJ databases">
        <authorList>
            <person name="Hull J."/>
        </authorList>
    </citation>
    <scope>NUCLEOTIDE SEQUENCE</scope>
</reference>
<keyword evidence="3" id="KW-0732">Signal</keyword>
<evidence type="ECO:0000256" key="2">
    <source>
        <dbReference type="SAM" id="Phobius"/>
    </source>
</evidence>
<name>A0A0A9VZ45_LYGHE</name>
<feature type="compositionally biased region" description="Polar residues" evidence="1">
    <location>
        <begin position="210"/>
        <end position="225"/>
    </location>
</feature>
<gene>
    <name evidence="4" type="primary">MDC1_0</name>
    <name evidence="4" type="ORF">CM83_42498</name>
</gene>
<reference evidence="4" key="1">
    <citation type="journal article" date="2014" name="PLoS ONE">
        <title>Transcriptome-Based Identification of ABC Transporters in the Western Tarnished Plant Bug Lygus hesperus.</title>
        <authorList>
            <person name="Hull J.J."/>
            <person name="Chaney K."/>
            <person name="Geib S.M."/>
            <person name="Fabrick J.A."/>
            <person name="Brent C.S."/>
            <person name="Walsh D."/>
            <person name="Lavine L.C."/>
        </authorList>
    </citation>
    <scope>NUCLEOTIDE SEQUENCE</scope>
</reference>
<keyword evidence="2" id="KW-0472">Membrane</keyword>
<feature type="signal peptide" evidence="3">
    <location>
        <begin position="1"/>
        <end position="19"/>
    </location>
</feature>
<dbReference type="AlphaFoldDB" id="A0A0A9VZ45"/>
<feature type="compositionally biased region" description="Polar residues" evidence="1">
    <location>
        <begin position="252"/>
        <end position="261"/>
    </location>
</feature>
<evidence type="ECO:0000256" key="1">
    <source>
        <dbReference type="SAM" id="MobiDB-lite"/>
    </source>
</evidence>
<sequence length="317" mass="35724">KMRISWVFAIIFCSSGALTFRPTTKLQPCTFVELIEVHSARWGNNIEEYLLPFAVCIAGYHNYDMRNKITDKNGTRYLGLFGIREDILEKCDPSGFHQMTTDFFEPKTDAFLLFHREILCMNNTVFNSLDNIMFYAKLCQPHLVVNVTCSLSSGGIINVYDPINKDLADRIYRGETDLNDELITGITKTSTTEMVHSKESARTVTLEPEPQTSTTQKPQDSTLSDEANKKPSSAEIAHSTESARTVTLEPEPQSSSTTQKPQTVITIDSWNAHKLIVTIILLTITCLLGTVVYFLMGISKNQKRIQASARYDNNFLL</sequence>
<dbReference type="EMBL" id="GBHO01043168">
    <property type="protein sequence ID" value="JAG00436.1"/>
    <property type="molecule type" value="Transcribed_RNA"/>
</dbReference>
<organism evidence="4">
    <name type="scientific">Lygus hesperus</name>
    <name type="common">Western plant bug</name>
    <dbReference type="NCBI Taxonomy" id="30085"/>
    <lineage>
        <taxon>Eukaryota</taxon>
        <taxon>Metazoa</taxon>
        <taxon>Ecdysozoa</taxon>
        <taxon>Arthropoda</taxon>
        <taxon>Hexapoda</taxon>
        <taxon>Insecta</taxon>
        <taxon>Pterygota</taxon>
        <taxon>Neoptera</taxon>
        <taxon>Paraneoptera</taxon>
        <taxon>Hemiptera</taxon>
        <taxon>Heteroptera</taxon>
        <taxon>Panheteroptera</taxon>
        <taxon>Cimicomorpha</taxon>
        <taxon>Miridae</taxon>
        <taxon>Mirini</taxon>
        <taxon>Lygus</taxon>
    </lineage>
</organism>
<evidence type="ECO:0000313" key="4">
    <source>
        <dbReference type="EMBL" id="JAG00436.1"/>
    </source>
</evidence>
<feature type="non-terminal residue" evidence="4">
    <location>
        <position position="1"/>
    </location>
</feature>
<evidence type="ECO:0000256" key="3">
    <source>
        <dbReference type="SAM" id="SignalP"/>
    </source>
</evidence>
<feature type="region of interest" description="Disordered" evidence="1">
    <location>
        <begin position="194"/>
        <end position="261"/>
    </location>
</feature>
<protein>
    <submittedName>
        <fullName evidence="4">Mediator of DNA damage checkpoint protein 1</fullName>
    </submittedName>
</protein>
<proteinExistence type="predicted"/>
<feature type="transmembrane region" description="Helical" evidence="2">
    <location>
        <begin position="275"/>
        <end position="296"/>
    </location>
</feature>
<accession>A0A0A9VZ45</accession>